<name>G8NP94_GRAMM</name>
<evidence type="ECO:0000313" key="4">
    <source>
        <dbReference type="EMBL" id="AEU38293.1"/>
    </source>
</evidence>
<keyword evidence="1" id="KW-1133">Transmembrane helix</keyword>
<dbReference type="RefSeq" id="WP_014267164.1">
    <property type="nucleotide sequence ID" value="NC_016631.1"/>
</dbReference>
<dbReference type="AlphaFoldDB" id="G8NP94"/>
<accession>G8NP94</accession>
<organism evidence="4 5">
    <name type="scientific">Granulicella mallensis (strain ATCC BAA-1857 / DSM 23137 / MP5ACTX8)</name>
    <dbReference type="NCBI Taxonomy" id="682795"/>
    <lineage>
        <taxon>Bacteria</taxon>
        <taxon>Pseudomonadati</taxon>
        <taxon>Acidobacteriota</taxon>
        <taxon>Terriglobia</taxon>
        <taxon>Terriglobales</taxon>
        <taxon>Acidobacteriaceae</taxon>
        <taxon>Granulicella</taxon>
    </lineage>
</organism>
<proteinExistence type="predicted"/>
<evidence type="ECO:0000256" key="1">
    <source>
        <dbReference type="SAM" id="Phobius"/>
    </source>
</evidence>
<evidence type="ECO:0000313" key="5">
    <source>
        <dbReference type="Proteomes" id="UP000007113"/>
    </source>
</evidence>
<feature type="domain" description="LTD" evidence="3">
    <location>
        <begin position="28"/>
        <end position="184"/>
    </location>
</feature>
<dbReference type="NCBIfam" id="NF041940">
    <property type="entry name" value="choice_anch_X"/>
    <property type="match status" value="1"/>
</dbReference>
<dbReference type="eggNOG" id="COG2374">
    <property type="taxonomic scope" value="Bacteria"/>
</dbReference>
<dbReference type="Proteomes" id="UP000007113">
    <property type="component" value="Chromosome"/>
</dbReference>
<dbReference type="InterPro" id="IPR001322">
    <property type="entry name" value="Lamin_tail_dom"/>
</dbReference>
<feature type="transmembrane region" description="Helical" evidence="1">
    <location>
        <begin position="802"/>
        <end position="820"/>
    </location>
</feature>
<dbReference type="STRING" id="682795.AciX8_4011"/>
<dbReference type="PROSITE" id="PS51841">
    <property type="entry name" value="LTD"/>
    <property type="match status" value="2"/>
</dbReference>
<keyword evidence="5" id="KW-1185">Reference proteome</keyword>
<protein>
    <recommendedName>
        <fullName evidence="3">LTD domain-containing protein</fullName>
    </recommendedName>
</protein>
<evidence type="ECO:0000259" key="3">
    <source>
        <dbReference type="PROSITE" id="PS51841"/>
    </source>
</evidence>
<dbReference type="InterPro" id="IPR036415">
    <property type="entry name" value="Lamin_tail_dom_sf"/>
</dbReference>
<feature type="domain" description="LTD" evidence="3">
    <location>
        <begin position="366"/>
        <end position="524"/>
    </location>
</feature>
<dbReference type="HOGENOM" id="CLU_325648_0_0_0"/>
<keyword evidence="1" id="KW-0812">Transmembrane</keyword>
<keyword evidence="2" id="KW-0732">Signal</keyword>
<gene>
    <name evidence="4" type="ordered locus">AciX8_4011</name>
</gene>
<dbReference type="KEGG" id="gma:AciX8_4011"/>
<sequence length="885" mass="90058" precursor="true">MRIKDIVFNRAARIGTFLMMAAVLLGHAPAAHAAAGNNGLKIYEVAGAGGLAGATYRQDTIILFNPTQATISCTACAIQTHSGTSTTSAWTVYKLPSFAIPAGGYYMIAGSSQALSSDGSVAPIPYDYQLQTIEDNNNVPSTQNILSSTVGVVALTNTQKALTAGSSPVCGSGSQLQDMVGYGSNIATNAATSPTPASCYAGSGEAYYDGSSAYGRQLGVTRKNKCVDTFDNANDYVNAPVTYFNASSPVTVCSTGAQLNATISATPNNPFVNGEVTLTAAVTGASSNSGLTVFLDFNTPYYGGSSTLQMYDDGTHGDAVPGDGTYTLATTIPASVVGGFTYPANVTASDMMGESFTGSTPLAVTTLSAANRPSTGNNSIRIIAWYGAGDLSKSEYGRDTVILFNPSQSPITMNNWSLQNGGATGSFSAVTYLLPVVTIPPGGFYAIAGSGPGYISSAGCVSNQCNLNYPYDYQLKTLEGTATSTDNDLSSTETSIALVNNQEPLGTTCPTSSANLVDLIGIGAVDGSAPVTCYEGSGYAPYLPATLNGAATNINGVVYAYATIRNNKCGNTSDNANDFSLGYIDFANSSTTPEPCPLGTQLAVSATTTTPSTPGILDPFTITTQVTPASTPQSTSLNVIADLSNLGLSTTSQLYDDGTHGDAVAGDHTYTLATAATSGSVGLVPGLIVTATDTQGNVAHGSVPLTLAPGVFTMTSPTNSGTVTAGGVLTFPITITGQHGYGGILNITCAGTPNANSLGVPISTQCVTTPPELTLNYDGASTVSLAIATGTTKAASVLPRSLPLGLIGIFSIGLLAVGIWRRKHLTSTVLLGLVMLLTFNLTACGTSAGLGNTAAAPGTYTYTVTATDSVLPTITNSISFTVTVQ</sequence>
<evidence type="ECO:0000256" key="2">
    <source>
        <dbReference type="SAM" id="SignalP"/>
    </source>
</evidence>
<dbReference type="OrthoDB" id="109316at2"/>
<reference evidence="4 5" key="1">
    <citation type="submission" date="2011-11" db="EMBL/GenBank/DDBJ databases">
        <title>Complete sequence of Granulicella mallensis MP5ACTX8.</title>
        <authorList>
            <consortium name="US DOE Joint Genome Institute"/>
            <person name="Lucas S."/>
            <person name="Copeland A."/>
            <person name="Lapidus A."/>
            <person name="Cheng J.-F."/>
            <person name="Goodwin L."/>
            <person name="Pitluck S."/>
            <person name="Peters L."/>
            <person name="Lu M."/>
            <person name="Detter J.C."/>
            <person name="Han C."/>
            <person name="Tapia R."/>
            <person name="Land M."/>
            <person name="Hauser L."/>
            <person name="Kyrpides N."/>
            <person name="Ivanova N."/>
            <person name="Mikhailova N."/>
            <person name="Pagani I."/>
            <person name="Rawat S."/>
            <person name="Mannisto M."/>
            <person name="Haggblom M."/>
            <person name="Woyke T."/>
        </authorList>
    </citation>
    <scope>NUCLEOTIDE SEQUENCE [LARGE SCALE GENOMIC DNA]</scope>
    <source>
        <strain evidence="5">ATCC BAA-1857 / DSM 23137 / MP5ACTX8</strain>
    </source>
</reference>
<feature type="transmembrane region" description="Helical" evidence="1">
    <location>
        <begin position="829"/>
        <end position="850"/>
    </location>
</feature>
<keyword evidence="1" id="KW-0472">Membrane</keyword>
<feature type="signal peptide" evidence="2">
    <location>
        <begin position="1"/>
        <end position="33"/>
    </location>
</feature>
<dbReference type="EMBL" id="CP003130">
    <property type="protein sequence ID" value="AEU38293.1"/>
    <property type="molecule type" value="Genomic_DNA"/>
</dbReference>
<feature type="chain" id="PRO_5003511858" description="LTD domain-containing protein" evidence="2">
    <location>
        <begin position="34"/>
        <end position="885"/>
    </location>
</feature>
<dbReference type="SUPFAM" id="SSF74853">
    <property type="entry name" value="Lamin A/C globular tail domain"/>
    <property type="match status" value="1"/>
</dbReference>